<dbReference type="OrthoDB" id="2680237at2"/>
<organism evidence="1 2">
    <name type="scientific">Thermobacillus composti (strain DSM 18247 / JCM 13945 / KWC4)</name>
    <dbReference type="NCBI Taxonomy" id="717605"/>
    <lineage>
        <taxon>Bacteria</taxon>
        <taxon>Bacillati</taxon>
        <taxon>Bacillota</taxon>
        <taxon>Bacilli</taxon>
        <taxon>Bacillales</taxon>
        <taxon>Paenibacillaceae</taxon>
        <taxon>Thermobacillus</taxon>
    </lineage>
</organism>
<keyword evidence="1" id="KW-0614">Plasmid</keyword>
<accession>L0EKP1</accession>
<sequence>MNSLLESIRPEKLKGIQPGDSVVFRLVNGQQYSGIIETVSQNHDEFTFVGRGAHIHAIEIHRVEKHVPLAVAD</sequence>
<dbReference type="HOGENOM" id="CLU_2703623_0_0_9"/>
<gene>
    <name evidence="1" type="ordered locus">Theco_4116</name>
</gene>
<name>L0EKP1_THECK</name>
<protein>
    <submittedName>
        <fullName evidence="1">Uncharacterized protein</fullName>
    </submittedName>
</protein>
<geneLocation type="plasmid" evidence="1 2">
    <name>pTHECO01</name>
</geneLocation>
<keyword evidence="2" id="KW-1185">Reference proteome</keyword>
<dbReference type="EMBL" id="CP003256">
    <property type="protein sequence ID" value="AGA60112.1"/>
    <property type="molecule type" value="Genomic_DNA"/>
</dbReference>
<dbReference type="Proteomes" id="UP000010795">
    <property type="component" value="Plasmid pTHECO01"/>
</dbReference>
<evidence type="ECO:0000313" key="2">
    <source>
        <dbReference type="Proteomes" id="UP000010795"/>
    </source>
</evidence>
<dbReference type="RefSeq" id="WP_015256824.1">
    <property type="nucleotide sequence ID" value="NC_019898.1"/>
</dbReference>
<evidence type="ECO:0000313" key="1">
    <source>
        <dbReference type="EMBL" id="AGA60112.1"/>
    </source>
</evidence>
<proteinExistence type="predicted"/>
<dbReference type="AlphaFoldDB" id="L0EKP1"/>
<reference evidence="2" key="1">
    <citation type="submission" date="2012-01" db="EMBL/GenBank/DDBJ databases">
        <title>Complete sequence of plasmid of Thermobacillus composti KWC4.</title>
        <authorList>
            <person name="Lucas S."/>
            <person name="Han J."/>
            <person name="Lapidus A."/>
            <person name="Cheng J.-F."/>
            <person name="Goodwin L."/>
            <person name="Pitluck S."/>
            <person name="Peters L."/>
            <person name="Ovchinnikova G."/>
            <person name="Teshima H."/>
            <person name="Detter J.C."/>
            <person name="Han C."/>
            <person name="Tapia R."/>
            <person name="Land M."/>
            <person name="Hauser L."/>
            <person name="Kyrpides N."/>
            <person name="Ivanova N."/>
            <person name="Pagani I."/>
            <person name="Anderson I."/>
            <person name="Woyke T."/>
        </authorList>
    </citation>
    <scope>NUCLEOTIDE SEQUENCE [LARGE SCALE GENOMIC DNA]</scope>
    <source>
        <strain evidence="2">DSM 18247 / JCM 13945 / KWC4</strain>
        <plasmid evidence="2">Plasmid pTHECO01</plasmid>
    </source>
</reference>
<dbReference type="KEGG" id="tco:Theco_4116"/>